<evidence type="ECO:0000313" key="6">
    <source>
        <dbReference type="Proteomes" id="UP001489897"/>
    </source>
</evidence>
<organism evidence="5 6">
    <name type="scientific">Paraburkholderia ferrariae</name>
    <dbReference type="NCBI Taxonomy" id="386056"/>
    <lineage>
        <taxon>Bacteria</taxon>
        <taxon>Pseudomonadati</taxon>
        <taxon>Pseudomonadota</taxon>
        <taxon>Betaproteobacteria</taxon>
        <taxon>Burkholderiales</taxon>
        <taxon>Burkholderiaceae</taxon>
        <taxon>Paraburkholderia</taxon>
    </lineage>
</organism>
<protein>
    <submittedName>
        <fullName evidence="5">Epoxide hydrolase</fullName>
    </submittedName>
</protein>
<name>A0ABU9RXK5_9BURK</name>
<dbReference type="InterPro" id="IPR029058">
    <property type="entry name" value="AB_hydrolase_fold"/>
</dbReference>
<dbReference type="PIRSF" id="PIRSF001112">
    <property type="entry name" value="Epoxide_hydrolase"/>
    <property type="match status" value="1"/>
</dbReference>
<dbReference type="InterPro" id="IPR000639">
    <property type="entry name" value="Epox_hydrolase-like"/>
</dbReference>
<dbReference type="Gene3D" id="3.40.50.1820">
    <property type="entry name" value="alpha/beta hydrolase"/>
    <property type="match status" value="1"/>
</dbReference>
<dbReference type="PRINTS" id="PR00412">
    <property type="entry name" value="EPOXHYDRLASE"/>
</dbReference>
<gene>
    <name evidence="5" type="ORF">VSR73_27550</name>
</gene>
<feature type="domain" description="Epoxide hydrolase N-terminal" evidence="4">
    <location>
        <begin position="54"/>
        <end position="158"/>
    </location>
</feature>
<dbReference type="Proteomes" id="UP001489897">
    <property type="component" value="Unassembled WGS sequence"/>
</dbReference>
<reference evidence="5 6" key="1">
    <citation type="submission" date="2024-01" db="EMBL/GenBank/DDBJ databases">
        <title>The diversity of rhizobia nodulating Mimosa spp. in eleven states of Brazil covering several biomes is determined by host plant, location, and edaphic factors.</title>
        <authorList>
            <person name="Rouws L."/>
            <person name="Barauna A."/>
            <person name="Beukes C."/>
            <person name="De Faria S.M."/>
            <person name="Gross E."/>
            <person name="Dos Reis Junior F.B."/>
            <person name="Simon M."/>
            <person name="Maluk M."/>
            <person name="Odee D.W."/>
            <person name="Kenicer G."/>
            <person name="Young J.P.W."/>
            <person name="Reis V.M."/>
            <person name="Zilli J."/>
            <person name="James E.K."/>
        </authorList>
    </citation>
    <scope>NUCLEOTIDE SEQUENCE [LARGE SCALE GENOMIC DNA]</scope>
    <source>
        <strain evidence="5 6">JPY167</strain>
    </source>
</reference>
<dbReference type="InterPro" id="IPR010497">
    <property type="entry name" value="Epoxide_hydro_N"/>
</dbReference>
<keyword evidence="3 5" id="KW-0378">Hydrolase</keyword>
<dbReference type="PANTHER" id="PTHR21661:SF35">
    <property type="entry name" value="EPOXIDE HYDROLASE"/>
    <property type="match status" value="1"/>
</dbReference>
<dbReference type="InterPro" id="IPR016292">
    <property type="entry name" value="Epoxide_hydrolase"/>
</dbReference>
<dbReference type="SUPFAM" id="SSF53474">
    <property type="entry name" value="alpha/beta-Hydrolases"/>
    <property type="match status" value="1"/>
</dbReference>
<sequence length="444" mass="48841">MSNDLHPTPLSRRRFIGAAAVTLAGAAMSRFAFAESKPSAGGLTQIAAGDPSAIRPLRVHAPEAALTDLRRRIVATQWPERETVDDASQGVQLATMQRLASYWANDYDWRKVEARLNSLPQYVTEIDGLDIHFIHVRSKHENALPIVVTHGWPGSIIEQLKIIEPLTNPTAHGGSASDAFHVVIPSLPGYGFSGKPTKTGWDPQRVARAWVVLMDRLGYKRYAAQGGDWGNAVTEQLALLKPAGLVGIHTNMPATVPDAVAKSLKDGTPPPAGLSAEEQHAYDQLDYFYKHGLGYALEMANRPQTLYAIQDSPVGLAAWMLDHDASGQAMIARVFAGQPEGLSKDDVLDNVTLYWLTKTAVSSARLYWENKLNFFAPKHVELPVGVSVFPDEIYAAPKSWTERAYPRLVHYNRLPKGGHFAAWEQPAAFTEEVRATFRTLRQPA</sequence>
<evidence type="ECO:0000259" key="4">
    <source>
        <dbReference type="Pfam" id="PF06441"/>
    </source>
</evidence>
<proteinExistence type="inferred from homology"/>
<comment type="caution">
    <text evidence="5">The sequence shown here is derived from an EMBL/GenBank/DDBJ whole genome shotgun (WGS) entry which is preliminary data.</text>
</comment>
<comment type="similarity">
    <text evidence="1">Belongs to the peptidase S33 family.</text>
</comment>
<dbReference type="EMBL" id="JAYMRV010000009">
    <property type="protein sequence ID" value="MEM5424810.1"/>
    <property type="molecule type" value="Genomic_DNA"/>
</dbReference>
<dbReference type="GO" id="GO:0016787">
    <property type="term" value="F:hydrolase activity"/>
    <property type="evidence" value="ECO:0007669"/>
    <property type="project" value="UniProtKB-KW"/>
</dbReference>
<dbReference type="RefSeq" id="WP_342949022.1">
    <property type="nucleotide sequence ID" value="NZ_JAYMRV010000009.1"/>
</dbReference>
<evidence type="ECO:0000313" key="5">
    <source>
        <dbReference type="EMBL" id="MEM5424810.1"/>
    </source>
</evidence>
<accession>A0ABU9RXK5</accession>
<dbReference type="PROSITE" id="PS51318">
    <property type="entry name" value="TAT"/>
    <property type="match status" value="1"/>
</dbReference>
<evidence type="ECO:0000256" key="2">
    <source>
        <dbReference type="ARBA" id="ARBA00022797"/>
    </source>
</evidence>
<dbReference type="Pfam" id="PF06441">
    <property type="entry name" value="EHN"/>
    <property type="match status" value="1"/>
</dbReference>
<evidence type="ECO:0000256" key="1">
    <source>
        <dbReference type="ARBA" id="ARBA00010088"/>
    </source>
</evidence>
<dbReference type="PANTHER" id="PTHR21661">
    <property type="entry name" value="EPOXIDE HYDROLASE 1-RELATED"/>
    <property type="match status" value="1"/>
</dbReference>
<evidence type="ECO:0000256" key="3">
    <source>
        <dbReference type="ARBA" id="ARBA00022801"/>
    </source>
</evidence>
<dbReference type="InterPro" id="IPR006311">
    <property type="entry name" value="TAT_signal"/>
</dbReference>
<keyword evidence="6" id="KW-1185">Reference proteome</keyword>
<keyword evidence="2" id="KW-0058">Aromatic hydrocarbons catabolism</keyword>